<evidence type="ECO:0000259" key="11">
    <source>
        <dbReference type="PROSITE" id="PS50051"/>
    </source>
</evidence>
<dbReference type="Pfam" id="PF25051">
    <property type="entry name" value="WHD_MCM8"/>
    <property type="match status" value="1"/>
</dbReference>
<reference evidence="12" key="1">
    <citation type="submission" date="2021-06" db="EMBL/GenBank/DDBJ databases">
        <authorList>
            <person name="Hodson N. C."/>
            <person name="Mongue J. A."/>
            <person name="Jaron S. K."/>
        </authorList>
    </citation>
    <scope>NUCLEOTIDE SEQUENCE</scope>
</reference>
<evidence type="ECO:0000256" key="9">
    <source>
        <dbReference type="ARBA" id="ARBA00023242"/>
    </source>
</evidence>
<dbReference type="GO" id="GO:0003697">
    <property type="term" value="F:single-stranded DNA binding"/>
    <property type="evidence" value="ECO:0007669"/>
    <property type="project" value="TreeGrafter"/>
</dbReference>
<keyword evidence="6" id="KW-0378">Hydrolase</keyword>
<keyword evidence="7" id="KW-0067">ATP-binding</keyword>
<dbReference type="CDD" id="cd22247">
    <property type="entry name" value="MCM8_WHD"/>
    <property type="match status" value="1"/>
</dbReference>
<proteinExistence type="inferred from homology"/>
<accession>A0A8J2JVI6</accession>
<dbReference type="EMBL" id="CAJVCH010129680">
    <property type="protein sequence ID" value="CAG7726014.1"/>
    <property type="molecule type" value="Genomic_DNA"/>
</dbReference>
<evidence type="ECO:0000256" key="3">
    <source>
        <dbReference type="ARBA" id="ARBA00012551"/>
    </source>
</evidence>
<name>A0A8J2JVI6_9HEXA</name>
<keyword evidence="8" id="KW-0238">DNA-binding</keyword>
<dbReference type="InterPro" id="IPR041562">
    <property type="entry name" value="MCM_lid"/>
</dbReference>
<dbReference type="OrthoDB" id="422555at2759"/>
<dbReference type="PANTHER" id="PTHR11630">
    <property type="entry name" value="DNA REPLICATION LICENSING FACTOR MCM FAMILY MEMBER"/>
    <property type="match status" value="1"/>
</dbReference>
<evidence type="ECO:0000256" key="1">
    <source>
        <dbReference type="ARBA" id="ARBA00004123"/>
    </source>
</evidence>
<dbReference type="GO" id="GO:0006310">
    <property type="term" value="P:DNA recombination"/>
    <property type="evidence" value="ECO:0007669"/>
    <property type="project" value="UniProtKB-ARBA"/>
</dbReference>
<dbReference type="Pfam" id="PF00493">
    <property type="entry name" value="MCM"/>
    <property type="match status" value="1"/>
</dbReference>
<evidence type="ECO:0000256" key="6">
    <source>
        <dbReference type="ARBA" id="ARBA00022806"/>
    </source>
</evidence>
<evidence type="ECO:0000256" key="5">
    <source>
        <dbReference type="ARBA" id="ARBA00022741"/>
    </source>
</evidence>
<dbReference type="Proteomes" id="UP000708208">
    <property type="component" value="Unassembled WGS sequence"/>
</dbReference>
<dbReference type="InterPro" id="IPR018525">
    <property type="entry name" value="MCM_CS"/>
</dbReference>
<dbReference type="SMART" id="SM00350">
    <property type="entry name" value="MCM"/>
    <property type="match status" value="1"/>
</dbReference>
<evidence type="ECO:0000256" key="2">
    <source>
        <dbReference type="ARBA" id="ARBA00008010"/>
    </source>
</evidence>
<evidence type="ECO:0000256" key="8">
    <source>
        <dbReference type="ARBA" id="ARBA00023125"/>
    </source>
</evidence>
<keyword evidence="13" id="KW-1185">Reference proteome</keyword>
<evidence type="ECO:0000256" key="7">
    <source>
        <dbReference type="ARBA" id="ARBA00022840"/>
    </source>
</evidence>
<keyword evidence="9" id="KW-0539">Nucleus</keyword>
<dbReference type="Pfam" id="PF17855">
    <property type="entry name" value="MCM_lid"/>
    <property type="match status" value="1"/>
</dbReference>
<comment type="similarity">
    <text evidence="2">Belongs to the MCM family.</text>
</comment>
<dbReference type="InterPro" id="IPR001208">
    <property type="entry name" value="MCM_dom"/>
</dbReference>
<protein>
    <recommendedName>
        <fullName evidence="3">DNA helicase</fullName>
        <ecNumber evidence="3">3.6.4.12</ecNumber>
    </recommendedName>
    <alternativeName>
        <fullName evidence="10">Minichromosome maintenance 8</fullName>
    </alternativeName>
</protein>
<gene>
    <name evidence="12" type="ORF">AFUS01_LOCUS14946</name>
</gene>
<keyword evidence="5" id="KW-0547">Nucleotide-binding</keyword>
<dbReference type="EC" id="3.6.4.12" evidence="3"/>
<evidence type="ECO:0000256" key="10">
    <source>
        <dbReference type="ARBA" id="ARBA00042306"/>
    </source>
</evidence>
<dbReference type="GO" id="GO:0005634">
    <property type="term" value="C:nucleus"/>
    <property type="evidence" value="ECO:0007669"/>
    <property type="project" value="UniProtKB-SubCell"/>
</dbReference>
<dbReference type="PANTHER" id="PTHR11630:SF47">
    <property type="entry name" value="DNA HELICASE MCM8"/>
    <property type="match status" value="1"/>
</dbReference>
<organism evidence="12 13">
    <name type="scientific">Allacma fusca</name>
    <dbReference type="NCBI Taxonomy" id="39272"/>
    <lineage>
        <taxon>Eukaryota</taxon>
        <taxon>Metazoa</taxon>
        <taxon>Ecdysozoa</taxon>
        <taxon>Arthropoda</taxon>
        <taxon>Hexapoda</taxon>
        <taxon>Collembola</taxon>
        <taxon>Symphypleona</taxon>
        <taxon>Sminthuridae</taxon>
        <taxon>Allacma</taxon>
    </lineage>
</organism>
<evidence type="ECO:0000256" key="4">
    <source>
        <dbReference type="ARBA" id="ARBA00022705"/>
    </source>
</evidence>
<keyword evidence="4" id="KW-0235">DNA replication</keyword>
<keyword evidence="6" id="KW-0347">Helicase</keyword>
<sequence length="495" mass="55072">MTKDAGNQEADQSLHSLFIEVVALRNHKDSERTMGGNWFSFSNKDYYAVKEIFESEKLFRLLVASVCPGIYGMELVKAGILLSLFGGTWDENETIPRRPDINILVVGDPGLGKSQLLKIVVDVAPRGVYVCGTGSTTAGLTVTLVREGDEFSLEAGALVMADKGICCIDEFDKMQGQHSALLEAMEQQSVSIAKAGVFRTIPARTTVLAAANPVAGHYDNSKTVTENIRINAPLLSRFDLVFILQDRPDKKLDRNIVEHITGFRRASGSSVAQETNRASGITASSEESLFERLKFQRGESVDLIPHQLMRKYIAYAKQYVRPKISTEAATIIKEYYLDLRKHHRHLDSTPVTTRQLESLVRLTEARAKAELREIATVEDARDVLEIFDFSMKGVYDNDNEVTLGFTQDILNQSARSDLTPSASRSLSRNMAKRLAAVLERKAESLQKNIFAVDEIKEFALSVGIESGLERLINVLNNDGFLIKKAPRVYQFVCTN</sequence>
<dbReference type="InterPro" id="IPR056875">
    <property type="entry name" value="MCM8/REC_WHD"/>
</dbReference>
<comment type="subcellular location">
    <subcellularLocation>
        <location evidence="1">Nucleus</location>
    </subcellularLocation>
</comment>
<dbReference type="InterPro" id="IPR003593">
    <property type="entry name" value="AAA+_ATPase"/>
</dbReference>
<comment type="caution">
    <text evidence="12">The sequence shown here is derived from an EMBL/GenBank/DDBJ whole genome shotgun (WGS) entry which is preliminary data.</text>
</comment>
<evidence type="ECO:0000313" key="13">
    <source>
        <dbReference type="Proteomes" id="UP000708208"/>
    </source>
</evidence>
<dbReference type="GO" id="GO:0005524">
    <property type="term" value="F:ATP binding"/>
    <property type="evidence" value="ECO:0007669"/>
    <property type="project" value="UniProtKB-KW"/>
</dbReference>
<dbReference type="GO" id="GO:0006260">
    <property type="term" value="P:DNA replication"/>
    <property type="evidence" value="ECO:0007669"/>
    <property type="project" value="InterPro"/>
</dbReference>
<evidence type="ECO:0000313" key="12">
    <source>
        <dbReference type="EMBL" id="CAG7726014.1"/>
    </source>
</evidence>
<dbReference type="GO" id="GO:0017116">
    <property type="term" value="F:single-stranded DNA helicase activity"/>
    <property type="evidence" value="ECO:0007669"/>
    <property type="project" value="TreeGrafter"/>
</dbReference>
<dbReference type="SMART" id="SM00382">
    <property type="entry name" value="AAA"/>
    <property type="match status" value="1"/>
</dbReference>
<dbReference type="PROSITE" id="PS00847">
    <property type="entry name" value="MCM_1"/>
    <property type="match status" value="1"/>
</dbReference>
<feature type="domain" description="MCM C-terminal AAA(+) ATPase" evidence="11">
    <location>
        <begin position="58"/>
        <end position="260"/>
    </location>
</feature>
<dbReference type="GO" id="GO:0042555">
    <property type="term" value="C:MCM complex"/>
    <property type="evidence" value="ECO:0007669"/>
    <property type="project" value="TreeGrafter"/>
</dbReference>
<dbReference type="PROSITE" id="PS50051">
    <property type="entry name" value="MCM_2"/>
    <property type="match status" value="1"/>
</dbReference>
<dbReference type="AlphaFoldDB" id="A0A8J2JVI6"/>
<dbReference type="InterPro" id="IPR031327">
    <property type="entry name" value="MCM"/>
</dbReference>